<evidence type="ECO:0000259" key="1">
    <source>
        <dbReference type="PROSITE" id="PS51819"/>
    </source>
</evidence>
<dbReference type="SUPFAM" id="SSF54593">
    <property type="entry name" value="Glyoxalase/Bleomycin resistance protein/Dihydroxybiphenyl dioxygenase"/>
    <property type="match status" value="1"/>
</dbReference>
<keyword evidence="2" id="KW-0456">Lyase</keyword>
<protein>
    <submittedName>
        <fullName evidence="2">Lactoylglutathione lyase</fullName>
    </submittedName>
</protein>
<comment type="caution">
    <text evidence="2">The sequence shown here is derived from an EMBL/GenBank/DDBJ whole genome shotgun (WGS) entry which is preliminary data.</text>
</comment>
<reference evidence="2 3" key="1">
    <citation type="submission" date="2023-07" db="EMBL/GenBank/DDBJ databases">
        <title>Sorghum-associated microbial communities from plants grown in Nebraska, USA.</title>
        <authorList>
            <person name="Schachtman D."/>
        </authorList>
    </citation>
    <scope>NUCLEOTIDE SEQUENCE [LARGE SCALE GENOMIC DNA]</scope>
    <source>
        <strain evidence="2 3">BE240</strain>
    </source>
</reference>
<accession>A0ABU1VG95</accession>
<dbReference type="Proteomes" id="UP001265550">
    <property type="component" value="Unassembled WGS sequence"/>
</dbReference>
<feature type="domain" description="VOC" evidence="1">
    <location>
        <begin position="1"/>
        <end position="127"/>
    </location>
</feature>
<organism evidence="2 3">
    <name type="scientific">Hydrogenophaga laconesensis</name>
    <dbReference type="NCBI Taxonomy" id="1805971"/>
    <lineage>
        <taxon>Bacteria</taxon>
        <taxon>Pseudomonadati</taxon>
        <taxon>Pseudomonadota</taxon>
        <taxon>Betaproteobacteria</taxon>
        <taxon>Burkholderiales</taxon>
        <taxon>Comamonadaceae</taxon>
        <taxon>Hydrogenophaga</taxon>
    </lineage>
</organism>
<keyword evidence="3" id="KW-1185">Reference proteome</keyword>
<dbReference type="EMBL" id="JAVDWE010000013">
    <property type="protein sequence ID" value="MDR7096223.1"/>
    <property type="molecule type" value="Genomic_DNA"/>
</dbReference>
<dbReference type="PROSITE" id="PS51819">
    <property type="entry name" value="VOC"/>
    <property type="match status" value="1"/>
</dbReference>
<evidence type="ECO:0000313" key="3">
    <source>
        <dbReference type="Proteomes" id="UP001265550"/>
    </source>
</evidence>
<dbReference type="InterPro" id="IPR029068">
    <property type="entry name" value="Glyas_Bleomycin-R_OHBP_Dase"/>
</dbReference>
<dbReference type="Gene3D" id="3.10.180.10">
    <property type="entry name" value="2,3-Dihydroxybiphenyl 1,2-Dioxygenase, domain 1"/>
    <property type="match status" value="1"/>
</dbReference>
<dbReference type="RefSeq" id="WP_204735000.1">
    <property type="nucleotide sequence ID" value="NZ_JAVDWE010000013.1"/>
</dbReference>
<gene>
    <name evidence="2" type="ORF">J2X09_003980</name>
</gene>
<proteinExistence type="predicted"/>
<dbReference type="PANTHER" id="PTHR36503">
    <property type="entry name" value="BLR2520 PROTEIN"/>
    <property type="match status" value="1"/>
</dbReference>
<dbReference type="InterPro" id="IPR037523">
    <property type="entry name" value="VOC_core"/>
</dbReference>
<dbReference type="PANTHER" id="PTHR36503:SF2">
    <property type="entry name" value="BLR2408 PROTEIN"/>
    <property type="match status" value="1"/>
</dbReference>
<dbReference type="InterPro" id="IPR053863">
    <property type="entry name" value="Glyoxy/Ble-like_N"/>
</dbReference>
<evidence type="ECO:0000313" key="2">
    <source>
        <dbReference type="EMBL" id="MDR7096223.1"/>
    </source>
</evidence>
<sequence>MFKQIFVNLPIKDMARSQAFFKSLGLTFNPQFTNEQGACLELGENLFAMLLVEPFFQGFTRLPISDAKKATEVLIALPLDSREQVDALVAKAVAAGGTTPNAPVDHGFMYQHGFADLDGHQWEVFWMDMNAAPAQM</sequence>
<dbReference type="GO" id="GO:0016829">
    <property type="term" value="F:lyase activity"/>
    <property type="evidence" value="ECO:0007669"/>
    <property type="project" value="UniProtKB-KW"/>
</dbReference>
<dbReference type="Pfam" id="PF22677">
    <property type="entry name" value="Ble-like_N"/>
    <property type="match status" value="1"/>
</dbReference>
<name>A0ABU1VG95_9BURK</name>